<comment type="caution">
    <text evidence="7">The sequence shown here is derived from an EMBL/GenBank/DDBJ whole genome shotgun (WGS) entry which is preliminary data.</text>
</comment>
<evidence type="ECO:0000313" key="7">
    <source>
        <dbReference type="EMBL" id="PTE21559.1"/>
    </source>
</evidence>
<gene>
    <name evidence="7" type="ORF">C5F48_11570</name>
</gene>
<dbReference type="RefSeq" id="WP_107664072.1">
    <property type="nucleotide sequence ID" value="NZ_PZKG01000046.1"/>
</dbReference>
<dbReference type="GO" id="GO:0016020">
    <property type="term" value="C:membrane"/>
    <property type="evidence" value="ECO:0007669"/>
    <property type="project" value="UniProtKB-SubCell"/>
</dbReference>
<dbReference type="EMBL" id="PZKG01000046">
    <property type="protein sequence ID" value="PTE21559.1"/>
    <property type="molecule type" value="Genomic_DNA"/>
</dbReference>
<keyword evidence="4 5" id="KW-0472">Membrane</keyword>
<dbReference type="AlphaFoldDB" id="A0A2T4JUH8"/>
<dbReference type="Pfam" id="PF00892">
    <property type="entry name" value="EamA"/>
    <property type="match status" value="2"/>
</dbReference>
<feature type="transmembrane region" description="Helical" evidence="5">
    <location>
        <begin position="219"/>
        <end position="238"/>
    </location>
</feature>
<dbReference type="InterPro" id="IPR050638">
    <property type="entry name" value="AA-Vitamin_Transporters"/>
</dbReference>
<organism evidence="7 8">
    <name type="scientific">Cereibacter changlensis JA139</name>
    <dbReference type="NCBI Taxonomy" id="1188249"/>
    <lineage>
        <taxon>Bacteria</taxon>
        <taxon>Pseudomonadati</taxon>
        <taxon>Pseudomonadota</taxon>
        <taxon>Alphaproteobacteria</taxon>
        <taxon>Rhodobacterales</taxon>
        <taxon>Paracoccaceae</taxon>
        <taxon>Cereibacter</taxon>
    </lineage>
</organism>
<feature type="transmembrane region" description="Helical" evidence="5">
    <location>
        <begin position="275"/>
        <end position="291"/>
    </location>
</feature>
<evidence type="ECO:0000313" key="8">
    <source>
        <dbReference type="Proteomes" id="UP000241010"/>
    </source>
</evidence>
<proteinExistence type="predicted"/>
<evidence type="ECO:0000256" key="1">
    <source>
        <dbReference type="ARBA" id="ARBA00004141"/>
    </source>
</evidence>
<accession>A0A2T4JUH8</accession>
<feature type="transmembrane region" description="Helical" evidence="5">
    <location>
        <begin position="100"/>
        <end position="120"/>
    </location>
</feature>
<feature type="transmembrane region" description="Helical" evidence="5">
    <location>
        <begin position="40"/>
        <end position="59"/>
    </location>
</feature>
<comment type="subcellular location">
    <subcellularLocation>
        <location evidence="1">Membrane</location>
        <topology evidence="1">Multi-pass membrane protein</topology>
    </subcellularLocation>
</comment>
<dbReference type="OrthoDB" id="9810556at2"/>
<evidence type="ECO:0000259" key="6">
    <source>
        <dbReference type="Pfam" id="PF00892"/>
    </source>
</evidence>
<feature type="domain" description="EamA" evidence="6">
    <location>
        <begin position="16"/>
        <end position="143"/>
    </location>
</feature>
<evidence type="ECO:0000256" key="5">
    <source>
        <dbReference type="SAM" id="Phobius"/>
    </source>
</evidence>
<keyword evidence="8" id="KW-1185">Reference proteome</keyword>
<evidence type="ECO:0000256" key="4">
    <source>
        <dbReference type="ARBA" id="ARBA00023136"/>
    </source>
</evidence>
<dbReference type="SUPFAM" id="SSF103481">
    <property type="entry name" value="Multidrug resistance efflux transporter EmrE"/>
    <property type="match status" value="2"/>
</dbReference>
<reference evidence="7 8" key="1">
    <citation type="submission" date="2018-03" db="EMBL/GenBank/DDBJ databases">
        <title>Cereibacter changlensis.</title>
        <authorList>
            <person name="Meyer T.E."/>
            <person name="Miller S."/>
            <person name="Lodha T."/>
            <person name="Gandham S."/>
            <person name="Chintalapati S."/>
            <person name="Chintalapati V.R."/>
        </authorList>
    </citation>
    <scope>NUCLEOTIDE SEQUENCE [LARGE SCALE GENOMIC DNA]</scope>
    <source>
        <strain evidence="7 8">JA139</strain>
    </source>
</reference>
<feature type="transmembrane region" description="Helical" evidence="5">
    <location>
        <begin position="132"/>
        <end position="150"/>
    </location>
</feature>
<feature type="transmembrane region" description="Helical" evidence="5">
    <location>
        <begin position="187"/>
        <end position="207"/>
    </location>
</feature>
<evidence type="ECO:0000256" key="3">
    <source>
        <dbReference type="ARBA" id="ARBA00022989"/>
    </source>
</evidence>
<name>A0A2T4JUH8_9RHOB</name>
<feature type="domain" description="EamA" evidence="6">
    <location>
        <begin position="160"/>
        <end position="289"/>
    </location>
</feature>
<feature type="transmembrane region" description="Helical" evidence="5">
    <location>
        <begin position="250"/>
        <end position="269"/>
    </location>
</feature>
<sequence length="308" mass="32193">MTAQKSLSPRAWTELLLLACIWGLSFVANRAALQEVGVATTVAFRVAGACLILWLWVVARRLPLPRAPKVWAAFLVMGLLNNVIPFSLITWGQLTIPSGLAAILNASTAILGVLVASLLFRDERLTPRRMAGVLLGFAGVVTVIGPEALLRLDLTSVSQLALLAAALSYALAGAFARKALTGLAPQVAAAGMLTGSTLVMLPAALLIDGPPSLAHSLPIWASLGYLAVISTAVAYLLYYRVLAMAGAGNLSLVTLLVAPVAIVAGALIFDEALPLRAFAGFALLGLGLLTLDGRILRMFSRELGPAPR</sequence>
<dbReference type="Gene3D" id="1.10.3730.20">
    <property type="match status" value="1"/>
</dbReference>
<dbReference type="PANTHER" id="PTHR32322:SF9">
    <property type="entry name" value="AMINO-ACID METABOLITE EFFLUX PUMP-RELATED"/>
    <property type="match status" value="1"/>
</dbReference>
<keyword evidence="2 5" id="KW-0812">Transmembrane</keyword>
<dbReference type="InterPro" id="IPR037185">
    <property type="entry name" value="EmrE-like"/>
</dbReference>
<dbReference type="InterPro" id="IPR000620">
    <property type="entry name" value="EamA_dom"/>
</dbReference>
<dbReference type="Proteomes" id="UP000241010">
    <property type="component" value="Unassembled WGS sequence"/>
</dbReference>
<protein>
    <submittedName>
        <fullName evidence="7">EamA family transporter</fullName>
    </submittedName>
</protein>
<evidence type="ECO:0000256" key="2">
    <source>
        <dbReference type="ARBA" id="ARBA00022692"/>
    </source>
</evidence>
<keyword evidence="3 5" id="KW-1133">Transmembrane helix</keyword>
<feature type="transmembrane region" description="Helical" evidence="5">
    <location>
        <begin position="156"/>
        <end position="175"/>
    </location>
</feature>
<feature type="transmembrane region" description="Helical" evidence="5">
    <location>
        <begin position="71"/>
        <end position="94"/>
    </location>
</feature>
<dbReference type="PANTHER" id="PTHR32322">
    <property type="entry name" value="INNER MEMBRANE TRANSPORTER"/>
    <property type="match status" value="1"/>
</dbReference>